<evidence type="ECO:0000313" key="4">
    <source>
        <dbReference type="Proteomes" id="UP000619355"/>
    </source>
</evidence>
<comment type="caution">
    <text evidence="3">The sequence shown here is derived from an EMBL/GenBank/DDBJ whole genome shotgun (WGS) entry which is preliminary data.</text>
</comment>
<evidence type="ECO:0000256" key="1">
    <source>
        <dbReference type="SAM" id="Coils"/>
    </source>
</evidence>
<evidence type="ECO:0000256" key="2">
    <source>
        <dbReference type="SAM" id="MobiDB-lite"/>
    </source>
</evidence>
<sequence>MTWSRIAEADKEKARRKQVELEERLHSLFLEKSHESGIKAAQGSAEKANRDIHELRTSLRAMGQSSIPGTGNKKQEFNQIRNSIRSARAPVRTRTSRSPDRRSSWPAAAAR</sequence>
<accession>A0A919C6M1</accession>
<dbReference type="EMBL" id="BNBF01000008">
    <property type="protein sequence ID" value="GHG49466.1"/>
    <property type="molecule type" value="Genomic_DNA"/>
</dbReference>
<gene>
    <name evidence="3" type="ORF">GCM10018980_30300</name>
</gene>
<dbReference type="Proteomes" id="UP000619355">
    <property type="component" value="Unassembled WGS sequence"/>
</dbReference>
<protein>
    <submittedName>
        <fullName evidence="3">Uncharacterized protein</fullName>
    </submittedName>
</protein>
<dbReference type="AlphaFoldDB" id="A0A919C6M1"/>
<feature type="coiled-coil region" evidence="1">
    <location>
        <begin position="4"/>
        <end position="58"/>
    </location>
</feature>
<evidence type="ECO:0000313" key="3">
    <source>
        <dbReference type="EMBL" id="GHG49466.1"/>
    </source>
</evidence>
<keyword evidence="1" id="KW-0175">Coiled coil</keyword>
<proteinExistence type="predicted"/>
<name>A0A919C6M1_9ACTN</name>
<feature type="region of interest" description="Disordered" evidence="2">
    <location>
        <begin position="81"/>
        <end position="111"/>
    </location>
</feature>
<reference evidence="4" key="1">
    <citation type="journal article" date="2019" name="Int. J. Syst. Evol. Microbiol.">
        <title>The Global Catalogue of Microorganisms (GCM) 10K type strain sequencing project: providing services to taxonomists for standard genome sequencing and annotation.</title>
        <authorList>
            <consortium name="The Broad Institute Genomics Platform"/>
            <consortium name="The Broad Institute Genome Sequencing Center for Infectious Disease"/>
            <person name="Wu L."/>
            <person name="Ma J."/>
        </authorList>
    </citation>
    <scope>NUCLEOTIDE SEQUENCE [LARGE SCALE GENOMIC DNA]</scope>
    <source>
        <strain evidence="4">JCM 4253</strain>
    </source>
</reference>
<keyword evidence="4" id="KW-1185">Reference proteome</keyword>
<organism evidence="3 4">
    <name type="scientific">Streptomyces capoamus</name>
    <dbReference type="NCBI Taxonomy" id="68183"/>
    <lineage>
        <taxon>Bacteria</taxon>
        <taxon>Bacillati</taxon>
        <taxon>Actinomycetota</taxon>
        <taxon>Actinomycetes</taxon>
        <taxon>Kitasatosporales</taxon>
        <taxon>Streptomycetaceae</taxon>
        <taxon>Streptomyces</taxon>
    </lineage>
</organism>